<gene>
    <name evidence="1" type="ORF">BK665_18465</name>
</gene>
<sequence>MFKGIFAFESDLSKSTLCEQIKVHYLNDDFDVEEDQEIPRIICRPFEHLTCACVIDKNFVFTMYNKTEEGKYIPALFSSESNTGLSSQVALFMEQLLSYLRFGGAKGNNFHSLEEMLGSDTLLEHYADLAMEDWGAYFAAKHGVSKEPEREVEDMENMVTNVQRWLLGEQRSWLSKND</sequence>
<accession>A0A423KGB1</accession>
<evidence type="ECO:0000313" key="1">
    <source>
        <dbReference type="EMBL" id="RON51845.1"/>
    </source>
</evidence>
<reference evidence="1 2" key="1">
    <citation type="submission" date="2016-10" db="EMBL/GenBank/DDBJ databases">
        <title>Comparative genome analysis of multiple Pseudomonas spp. focuses on biocontrol and plant growth promoting traits.</title>
        <authorList>
            <person name="Tao X.-Y."/>
            <person name="Taylor C.G."/>
        </authorList>
    </citation>
    <scope>NUCLEOTIDE SEQUENCE [LARGE SCALE GENOMIC DNA]</scope>
    <source>
        <strain evidence="1 2">39A2</strain>
    </source>
</reference>
<dbReference type="EMBL" id="MOBP01000012">
    <property type="protein sequence ID" value="RON51845.1"/>
    <property type="molecule type" value="Genomic_DNA"/>
</dbReference>
<dbReference type="AlphaFoldDB" id="A0A423KGB1"/>
<proteinExistence type="predicted"/>
<dbReference type="Proteomes" id="UP000283627">
    <property type="component" value="Unassembled WGS sequence"/>
</dbReference>
<evidence type="ECO:0000313" key="2">
    <source>
        <dbReference type="Proteomes" id="UP000283627"/>
    </source>
</evidence>
<name>A0A423KGB1_9PSED</name>
<organism evidence="1 2">
    <name type="scientific">Pseudomonas frederiksbergensis</name>
    <dbReference type="NCBI Taxonomy" id="104087"/>
    <lineage>
        <taxon>Bacteria</taxon>
        <taxon>Pseudomonadati</taxon>
        <taxon>Pseudomonadota</taxon>
        <taxon>Gammaproteobacteria</taxon>
        <taxon>Pseudomonadales</taxon>
        <taxon>Pseudomonadaceae</taxon>
        <taxon>Pseudomonas</taxon>
    </lineage>
</organism>
<protein>
    <submittedName>
        <fullName evidence="1">Uncharacterized protein</fullName>
    </submittedName>
</protein>
<comment type="caution">
    <text evidence="1">The sequence shown here is derived from an EMBL/GenBank/DDBJ whole genome shotgun (WGS) entry which is preliminary data.</text>
</comment>